<dbReference type="OrthoDB" id="6427313at2759"/>
<dbReference type="SUPFAM" id="SSF50978">
    <property type="entry name" value="WD40 repeat-like"/>
    <property type="match status" value="1"/>
</dbReference>
<feature type="non-terminal residue" evidence="2">
    <location>
        <position position="1"/>
    </location>
</feature>
<dbReference type="STRING" id="1965070.A0A3S5WGQ3"/>
<dbReference type="GO" id="GO:0045159">
    <property type="term" value="F:myosin II binding"/>
    <property type="evidence" value="ECO:0007669"/>
    <property type="project" value="TreeGrafter"/>
</dbReference>
<dbReference type="InterPro" id="IPR015943">
    <property type="entry name" value="WD40/YVTN_repeat-like_dom_sf"/>
</dbReference>
<dbReference type="AlphaFoldDB" id="A0A3S5WGQ3"/>
<sequence length="107" mass="11914">IIVIVDYLHSTCKVIVRHGFPYQPTAVAFDPIQRLIAIGTKSGSMRILGRPGVDINVQHVPAYAVIQIIFIINEGSVLSVCADDSIHLWSLKQKPPTVLHTLKFQRE</sequence>
<dbReference type="GO" id="GO:0006887">
    <property type="term" value="P:exocytosis"/>
    <property type="evidence" value="ECO:0007669"/>
    <property type="project" value="TreeGrafter"/>
</dbReference>
<protein>
    <submittedName>
        <fullName evidence="2">Syntaxin-binding protein 5-like isoform X6</fullName>
    </submittedName>
</protein>
<reference evidence="2" key="2">
    <citation type="submission" date="2018-11" db="EMBL/GenBank/DDBJ databases">
        <title>Trombidioid mite genomics.</title>
        <authorList>
            <person name="Dong X."/>
        </authorList>
    </citation>
    <scope>NUCLEOTIDE SEQUENCE</scope>
    <source>
        <strain evidence="2">UoL-WK</strain>
    </source>
</reference>
<name>A0A3S5WGQ3_9ACAR</name>
<dbReference type="EMBL" id="NCKU01003780">
    <property type="protein sequence ID" value="RWS06927.1"/>
    <property type="molecule type" value="Genomic_DNA"/>
</dbReference>
<dbReference type="GO" id="GO:0031201">
    <property type="term" value="C:SNARE complex"/>
    <property type="evidence" value="ECO:0007669"/>
    <property type="project" value="TreeGrafter"/>
</dbReference>
<dbReference type="PANTHER" id="PTHR10241">
    <property type="entry name" value="LETHAL 2 GIANT LARVAE PROTEIN"/>
    <property type="match status" value="1"/>
</dbReference>
<accession>A0A3S5WGQ3</accession>
<dbReference type="EMBL" id="NCKU01004715">
    <property type="protein sequence ID" value="RWS05537.1"/>
    <property type="molecule type" value="Genomic_DNA"/>
</dbReference>
<dbReference type="Proteomes" id="UP000285301">
    <property type="component" value="Unassembled WGS sequence"/>
</dbReference>
<dbReference type="GO" id="GO:0005096">
    <property type="term" value="F:GTPase activator activity"/>
    <property type="evidence" value="ECO:0007669"/>
    <property type="project" value="TreeGrafter"/>
</dbReference>
<gene>
    <name evidence="2" type="ORF">B4U79_00642</name>
    <name evidence="1" type="ORF">B4U79_08690</name>
</gene>
<reference evidence="2 3" key="1">
    <citation type="journal article" date="2018" name="Gigascience">
        <title>Genomes of trombidid mites reveal novel predicted allergens and laterally-transferred genes associated with secondary metabolism.</title>
        <authorList>
            <person name="Dong X."/>
            <person name="Chaisiri K."/>
            <person name="Xia D."/>
            <person name="Armstrong S.D."/>
            <person name="Fang Y."/>
            <person name="Donnelly M.J."/>
            <person name="Kadowaki T."/>
            <person name="McGarry J.W."/>
            <person name="Darby A.C."/>
            <person name="Makepeace B.L."/>
        </authorList>
    </citation>
    <scope>NUCLEOTIDE SEQUENCE [LARGE SCALE GENOMIC DNA]</scope>
    <source>
        <strain evidence="2">UoL-WK</strain>
    </source>
</reference>
<keyword evidence="3" id="KW-1185">Reference proteome</keyword>
<comment type="caution">
    <text evidence="2">The sequence shown here is derived from an EMBL/GenBank/DDBJ whole genome shotgun (WGS) entry which is preliminary data.</text>
</comment>
<evidence type="ECO:0000313" key="3">
    <source>
        <dbReference type="Proteomes" id="UP000285301"/>
    </source>
</evidence>
<evidence type="ECO:0000313" key="2">
    <source>
        <dbReference type="EMBL" id="RWS06927.1"/>
    </source>
</evidence>
<evidence type="ECO:0000313" key="1">
    <source>
        <dbReference type="EMBL" id="RWS05537.1"/>
    </source>
</evidence>
<organism evidence="2 3">
    <name type="scientific">Dinothrombium tinctorium</name>
    <dbReference type="NCBI Taxonomy" id="1965070"/>
    <lineage>
        <taxon>Eukaryota</taxon>
        <taxon>Metazoa</taxon>
        <taxon>Ecdysozoa</taxon>
        <taxon>Arthropoda</taxon>
        <taxon>Chelicerata</taxon>
        <taxon>Arachnida</taxon>
        <taxon>Acari</taxon>
        <taxon>Acariformes</taxon>
        <taxon>Trombidiformes</taxon>
        <taxon>Prostigmata</taxon>
        <taxon>Anystina</taxon>
        <taxon>Parasitengona</taxon>
        <taxon>Trombidioidea</taxon>
        <taxon>Trombidiidae</taxon>
        <taxon>Dinothrombium</taxon>
    </lineage>
</organism>
<dbReference type="GO" id="GO:0006893">
    <property type="term" value="P:Golgi to plasma membrane transport"/>
    <property type="evidence" value="ECO:0007669"/>
    <property type="project" value="TreeGrafter"/>
</dbReference>
<proteinExistence type="predicted"/>
<dbReference type="GO" id="GO:0019905">
    <property type="term" value="F:syntaxin binding"/>
    <property type="evidence" value="ECO:0007669"/>
    <property type="project" value="TreeGrafter"/>
</dbReference>
<dbReference type="InterPro" id="IPR036322">
    <property type="entry name" value="WD40_repeat_dom_sf"/>
</dbReference>
<feature type="non-terminal residue" evidence="2">
    <location>
        <position position="107"/>
    </location>
</feature>
<dbReference type="GO" id="GO:0005886">
    <property type="term" value="C:plasma membrane"/>
    <property type="evidence" value="ECO:0007669"/>
    <property type="project" value="TreeGrafter"/>
</dbReference>
<dbReference type="Gene3D" id="2.130.10.10">
    <property type="entry name" value="YVTN repeat-like/Quinoprotein amine dehydrogenase"/>
    <property type="match status" value="1"/>
</dbReference>
<dbReference type="PANTHER" id="PTHR10241:SF25">
    <property type="entry name" value="TOMOSYN, ISOFORM C"/>
    <property type="match status" value="1"/>
</dbReference>